<feature type="compositionally biased region" description="Basic and acidic residues" evidence="1">
    <location>
        <begin position="492"/>
        <end position="510"/>
    </location>
</feature>
<dbReference type="OrthoDB" id="10449392at2759"/>
<dbReference type="EMBL" id="MU251255">
    <property type="protein sequence ID" value="KAG9254251.1"/>
    <property type="molecule type" value="Genomic_DNA"/>
</dbReference>
<feature type="compositionally biased region" description="Low complexity" evidence="1">
    <location>
        <begin position="161"/>
        <end position="170"/>
    </location>
</feature>
<dbReference type="RefSeq" id="XP_046118175.1">
    <property type="nucleotide sequence ID" value="XM_046257506.1"/>
</dbReference>
<protein>
    <submittedName>
        <fullName evidence="2">Uncharacterized protein</fullName>
    </submittedName>
</protein>
<feature type="compositionally biased region" description="Pro residues" evidence="1">
    <location>
        <begin position="52"/>
        <end position="61"/>
    </location>
</feature>
<evidence type="ECO:0000313" key="2">
    <source>
        <dbReference type="EMBL" id="KAG9254251.1"/>
    </source>
</evidence>
<feature type="compositionally biased region" description="Polar residues" evidence="1">
    <location>
        <begin position="809"/>
        <end position="818"/>
    </location>
</feature>
<evidence type="ECO:0000256" key="1">
    <source>
        <dbReference type="SAM" id="MobiDB-lite"/>
    </source>
</evidence>
<dbReference type="GeneID" id="70288409"/>
<feature type="compositionally biased region" description="Polar residues" evidence="1">
    <location>
        <begin position="457"/>
        <end position="466"/>
    </location>
</feature>
<feature type="compositionally biased region" description="Low complexity" evidence="1">
    <location>
        <begin position="24"/>
        <end position="36"/>
    </location>
</feature>
<feature type="region of interest" description="Disordered" evidence="1">
    <location>
        <begin position="680"/>
        <end position="736"/>
    </location>
</feature>
<keyword evidence="3" id="KW-1185">Reference proteome</keyword>
<gene>
    <name evidence="2" type="ORF">F5Z01DRAFT_123085</name>
</gene>
<name>A0A9P8CR05_9HYPO</name>
<feature type="compositionally biased region" description="Basic and acidic residues" evidence="1">
    <location>
        <begin position="319"/>
        <end position="337"/>
    </location>
</feature>
<dbReference type="AlphaFoldDB" id="A0A9P8CR05"/>
<feature type="region of interest" description="Disordered" evidence="1">
    <location>
        <begin position="751"/>
        <end position="835"/>
    </location>
</feature>
<proteinExistence type="predicted"/>
<feature type="compositionally biased region" description="Polar residues" evidence="1">
    <location>
        <begin position="574"/>
        <end position="587"/>
    </location>
</feature>
<comment type="caution">
    <text evidence="2">The sequence shown here is derived from an EMBL/GenBank/DDBJ whole genome shotgun (WGS) entry which is preliminary data.</text>
</comment>
<feature type="compositionally biased region" description="Basic and acidic residues" evidence="1">
    <location>
        <begin position="639"/>
        <end position="657"/>
    </location>
</feature>
<feature type="compositionally biased region" description="Basic and acidic residues" evidence="1">
    <location>
        <begin position="396"/>
        <end position="423"/>
    </location>
</feature>
<feature type="region of interest" description="Disordered" evidence="1">
    <location>
        <begin position="1"/>
        <end position="180"/>
    </location>
</feature>
<sequence>MLYRWDGRMDSTALTPRSHKPYSRTHQQTAHRQQATGYQPSNDRQHAARPPMSYPQPPPHPHAATMCGPPPAYLTGPEPLQLPPTPSHSQRNYPRAASHLNIGALPFQPTSGHAVGQNEATAQKRPAERVAAAKGDSMMVHTDPQSTEKEACKKRYKRQTRSSTVSQRSSNTCDGLQTREPAIDALSGAFSSSKPRVALPALHTGPTTQPGAEAPVDAPNRQYEPSRSLQEERTSQPFSEATVATNHNHEAEQAATIDMGHPPVKAQSDGEHADNPTSTSRADHDHKMAVIDSRSTTIQFGDVGVTKIRPSAQRTGEGQAHRDATGGPRDHGQELSRPKSSMKPASPVNVAAETVTSPNQPMPVILRQPVESQPNVSTAADHSDGFCPSLVGILDRSGKVIDKQQLEPLKKDKLSSEVEERGEYSSFTIRKRPQPRKGVVSTLLEQEQGKQGKKKNNSTNHLAPQTSRKEHAGESQFRVEAGQPKSSQQSLPKDDKEGVKTLNVRQERGSTRFGNADTRITTKELGSLKHRREPQAIDRVSSNIYAALSSGAGSQGPHANSTEGPDVGLRSSPVLMNQDVSNNTDSGTGRVLQPELKPAAETDQESLSATAPQEATTLELSSKQPVKKNNKKKRKKKPQQADRKQEKDNEASDEKVLQEAYELAQREKKALQACDQEEAQNMEAAKKAEARAQEAAKKKENDKWGASQHLEESKAAASESDGRSEAETDEGDGIPCDIDDWRLLLRPHTVDHSPSPWITPFGVNGSGAITQDIGEDDEWDPGNDGEDAIGINEPWPPHSPSRNRPIDCSASTASTITLGRNGAHGVDELDISDAK</sequence>
<reference evidence="2" key="1">
    <citation type="journal article" date="2021" name="IMA Fungus">
        <title>Genomic characterization of three marine fungi, including Emericellopsis atlantica sp. nov. with signatures of a generalist lifestyle and marine biomass degradation.</title>
        <authorList>
            <person name="Hagestad O.C."/>
            <person name="Hou L."/>
            <person name="Andersen J.H."/>
            <person name="Hansen E.H."/>
            <person name="Altermark B."/>
            <person name="Li C."/>
            <person name="Kuhnert E."/>
            <person name="Cox R.J."/>
            <person name="Crous P.W."/>
            <person name="Spatafora J.W."/>
            <person name="Lail K."/>
            <person name="Amirebrahimi M."/>
            <person name="Lipzen A."/>
            <person name="Pangilinan J."/>
            <person name="Andreopoulos W."/>
            <person name="Hayes R.D."/>
            <person name="Ng V."/>
            <person name="Grigoriev I.V."/>
            <person name="Jackson S.A."/>
            <person name="Sutton T.D.S."/>
            <person name="Dobson A.D.W."/>
            <person name="Rama T."/>
        </authorList>
    </citation>
    <scope>NUCLEOTIDE SEQUENCE</scope>
    <source>
        <strain evidence="2">TS7</strain>
    </source>
</reference>
<feature type="compositionally biased region" description="Basic residues" evidence="1">
    <location>
        <begin position="625"/>
        <end position="638"/>
    </location>
</feature>
<feature type="compositionally biased region" description="Acidic residues" evidence="1">
    <location>
        <begin position="773"/>
        <end position="787"/>
    </location>
</feature>
<organism evidence="2 3">
    <name type="scientific">Emericellopsis atlantica</name>
    <dbReference type="NCBI Taxonomy" id="2614577"/>
    <lineage>
        <taxon>Eukaryota</taxon>
        <taxon>Fungi</taxon>
        <taxon>Dikarya</taxon>
        <taxon>Ascomycota</taxon>
        <taxon>Pezizomycotina</taxon>
        <taxon>Sordariomycetes</taxon>
        <taxon>Hypocreomycetidae</taxon>
        <taxon>Hypocreales</taxon>
        <taxon>Bionectriaceae</taxon>
        <taxon>Emericellopsis</taxon>
    </lineage>
</organism>
<feature type="compositionally biased region" description="Polar residues" evidence="1">
    <location>
        <begin position="235"/>
        <end position="246"/>
    </location>
</feature>
<evidence type="ECO:0000313" key="3">
    <source>
        <dbReference type="Proteomes" id="UP000887229"/>
    </source>
</evidence>
<accession>A0A9P8CR05</accession>
<feature type="compositionally biased region" description="Basic and acidic residues" evidence="1">
    <location>
        <begin position="684"/>
        <end position="726"/>
    </location>
</feature>
<feature type="region of interest" description="Disordered" evidence="1">
    <location>
        <begin position="301"/>
        <end position="659"/>
    </location>
</feature>
<dbReference type="Proteomes" id="UP000887229">
    <property type="component" value="Unassembled WGS sequence"/>
</dbReference>
<feature type="compositionally biased region" description="Polar residues" evidence="1">
    <location>
        <begin position="605"/>
        <end position="622"/>
    </location>
</feature>
<feature type="compositionally biased region" description="Polar residues" evidence="1">
    <location>
        <begin position="370"/>
        <end position="380"/>
    </location>
</feature>
<feature type="region of interest" description="Disordered" evidence="1">
    <location>
        <begin position="199"/>
        <end position="286"/>
    </location>
</feature>